<protein>
    <submittedName>
        <fullName evidence="2">Helix-turn-helix domain-containing protein</fullName>
    </submittedName>
</protein>
<dbReference type="InterPro" id="IPR001387">
    <property type="entry name" value="Cro/C1-type_HTH"/>
</dbReference>
<dbReference type="GO" id="GO:0016491">
    <property type="term" value="F:oxidoreductase activity"/>
    <property type="evidence" value="ECO:0007669"/>
    <property type="project" value="InterPro"/>
</dbReference>
<dbReference type="Pfam" id="PF01381">
    <property type="entry name" value="HTH_3"/>
    <property type="match status" value="1"/>
</dbReference>
<dbReference type="SUPFAM" id="SSF49367">
    <property type="entry name" value="Superoxide reductase-like"/>
    <property type="match status" value="1"/>
</dbReference>
<keyword evidence="1" id="KW-0238">DNA-binding</keyword>
<comment type="caution">
    <text evidence="2">The sequence shown here is derived from an EMBL/GenBank/DDBJ whole genome shotgun (WGS) entry which is preliminary data.</text>
</comment>
<dbReference type="AlphaFoldDB" id="A0A5R9DXA9"/>
<dbReference type="InterPro" id="IPR010982">
    <property type="entry name" value="Lambda_DNA-bd_dom_sf"/>
</dbReference>
<name>A0A5R9DXA9_9LACT</name>
<dbReference type="InterPro" id="IPR036073">
    <property type="entry name" value="Desulfoferrodoxin_Fe-bd_dom_sf"/>
</dbReference>
<proteinExistence type="predicted"/>
<gene>
    <name evidence="2" type="ORF">FEZ33_06065</name>
</gene>
<dbReference type="PANTHER" id="PTHR46558">
    <property type="entry name" value="TRACRIPTIONAL REGULATORY PROTEIN-RELATED-RELATED"/>
    <property type="match status" value="1"/>
</dbReference>
<dbReference type="SMART" id="SM00530">
    <property type="entry name" value="HTH_XRE"/>
    <property type="match status" value="1"/>
</dbReference>
<dbReference type="PANTHER" id="PTHR46558:SF4">
    <property type="entry name" value="DNA-BIDING PHAGE PROTEIN"/>
    <property type="match status" value="1"/>
</dbReference>
<organism evidence="2 3">
    <name type="scientific">Ruoffia tabacinasalis</name>
    <dbReference type="NCBI Taxonomy" id="87458"/>
    <lineage>
        <taxon>Bacteria</taxon>
        <taxon>Bacillati</taxon>
        <taxon>Bacillota</taxon>
        <taxon>Bacilli</taxon>
        <taxon>Lactobacillales</taxon>
        <taxon>Aerococcaceae</taxon>
        <taxon>Ruoffia</taxon>
    </lineage>
</organism>
<dbReference type="EMBL" id="VBSP01000017">
    <property type="protein sequence ID" value="TLQ41434.1"/>
    <property type="molecule type" value="Genomic_DNA"/>
</dbReference>
<dbReference type="GO" id="GO:0005506">
    <property type="term" value="F:iron ion binding"/>
    <property type="evidence" value="ECO:0007669"/>
    <property type="project" value="InterPro"/>
</dbReference>
<sequence>MDNIKIGNLIAQLRQERGLTQQDIANALSISNKTISKWECGLGAPNISLWADLSTILGADVVDLMEGEMTLNEPDGGNINKIRFYVCPTCHNVLVSTGSASIFCCGRKLTQLEVVEDEHAPNIKTEVVDIDYFITIDHEMTRNHHILFAAYVKGDKYFLNRLYPEQDPTVRMPYMANGQLYLYCIQHGLTKYSI</sequence>
<evidence type="ECO:0000256" key="1">
    <source>
        <dbReference type="ARBA" id="ARBA00023125"/>
    </source>
</evidence>
<dbReference type="OrthoDB" id="9805856at2"/>
<reference evidence="2 3" key="1">
    <citation type="submission" date="2019-05" db="EMBL/GenBank/DDBJ databases">
        <title>The metagenome of a microbial culture collection derived from dairy environment covers the genomic content of the human microbiome.</title>
        <authorList>
            <person name="Roder T."/>
            <person name="Wuthrich D."/>
            <person name="Sattari Z."/>
            <person name="Von Ah U."/>
            <person name="Bar C."/>
            <person name="Ronchi F."/>
            <person name="Macpherson A.J."/>
            <person name="Ganal-Vonarburg S.C."/>
            <person name="Bruggmann R."/>
            <person name="Vergeres G."/>
        </authorList>
    </citation>
    <scope>NUCLEOTIDE SEQUENCE [LARGE SCALE GENOMIC DNA]</scope>
    <source>
        <strain evidence="2 3">FAM 24227</strain>
    </source>
</reference>
<accession>A0A5R9DXA9</accession>
<dbReference type="RefSeq" id="WP_138404513.1">
    <property type="nucleotide sequence ID" value="NZ_CP144682.1"/>
</dbReference>
<dbReference type="PROSITE" id="PS50943">
    <property type="entry name" value="HTH_CROC1"/>
    <property type="match status" value="1"/>
</dbReference>
<dbReference type="Proteomes" id="UP000306420">
    <property type="component" value="Unassembled WGS sequence"/>
</dbReference>
<dbReference type="CDD" id="cd00093">
    <property type="entry name" value="HTH_XRE"/>
    <property type="match status" value="1"/>
</dbReference>
<dbReference type="GO" id="GO:0003677">
    <property type="term" value="F:DNA binding"/>
    <property type="evidence" value="ECO:0007669"/>
    <property type="project" value="UniProtKB-KW"/>
</dbReference>
<dbReference type="SUPFAM" id="SSF47413">
    <property type="entry name" value="lambda repressor-like DNA-binding domains"/>
    <property type="match status" value="1"/>
</dbReference>
<dbReference type="Gene3D" id="1.10.260.40">
    <property type="entry name" value="lambda repressor-like DNA-binding domains"/>
    <property type="match status" value="1"/>
</dbReference>
<evidence type="ECO:0000313" key="2">
    <source>
        <dbReference type="EMBL" id="TLQ41434.1"/>
    </source>
</evidence>
<evidence type="ECO:0000313" key="3">
    <source>
        <dbReference type="Proteomes" id="UP000306420"/>
    </source>
</evidence>
<dbReference type="Gene3D" id="2.60.40.730">
    <property type="entry name" value="SOR catalytic domain"/>
    <property type="match status" value="1"/>
</dbReference>